<keyword evidence="5 7" id="KW-1133">Transmembrane helix</keyword>
<dbReference type="Pfam" id="PF02417">
    <property type="entry name" value="Chromate_transp"/>
    <property type="match status" value="2"/>
</dbReference>
<evidence type="ECO:0000256" key="4">
    <source>
        <dbReference type="ARBA" id="ARBA00022692"/>
    </source>
</evidence>
<dbReference type="EMBL" id="JBEPTQ010000002">
    <property type="protein sequence ID" value="MET4721020.1"/>
    <property type="molecule type" value="Genomic_DNA"/>
</dbReference>
<comment type="subcellular location">
    <subcellularLocation>
        <location evidence="1">Cell membrane</location>
        <topology evidence="1">Multi-pass membrane protein</topology>
    </subcellularLocation>
</comment>
<sequence length="461" mass="48857">MDARNLQAGADAGHGISFAEAFRVWLRVACLSFGGPAGQIAVMHRILVEEKNWISEGRFLHALNYCMLLPGPEAQQLATYVGWLMHRTAGGLMAGGLFILPGIIAIMGLSYIYAAFGNVSFVEALFFGLKAAVLAIVIEAVVRIGKRALKNRIMIALAAIAFVAIFFFAVPFPIIIIAAGVIGYVGARAGRPEFAPAGHGHGGSTAAIDSMLGEAVPEHVRPNTARAIRVGALWLALWLVPVVALLLILGQASVFSQIALFFSKMALVTFGGAYAVLAYVAQQAVEHYHWLKPHEMLDGLGMAETTPGPLIMVLQFVGFMAAYRDPGGLSPMLAATLGGLLATWVTFTPCFLWIFVGAPYIERLRGNPGLAGALGAITAAVVGVILNLSIWFALHTLFRETVPVHAFPFAFDRPVPTSIDIPALVLSIAAATAIFRFKLGMLTVLAGSCAAGVALRLVGVI</sequence>
<feature type="transmembrane region" description="Helical" evidence="7">
    <location>
        <begin position="120"/>
        <end position="142"/>
    </location>
</feature>
<evidence type="ECO:0000256" key="6">
    <source>
        <dbReference type="ARBA" id="ARBA00023136"/>
    </source>
</evidence>
<accession>A0ABV2RWS9</accession>
<comment type="similarity">
    <text evidence="2">Belongs to the chromate ion transporter (CHR) (TC 2.A.51) family.</text>
</comment>
<feature type="transmembrane region" description="Helical" evidence="7">
    <location>
        <begin position="415"/>
        <end position="435"/>
    </location>
</feature>
<dbReference type="InterPro" id="IPR014047">
    <property type="entry name" value="Chr_Tranpt_l_chain"/>
</dbReference>
<dbReference type="PANTHER" id="PTHR33567:SF3">
    <property type="entry name" value="CHROMATE ION TRANSPORTER (EUROFUNG)"/>
    <property type="match status" value="1"/>
</dbReference>
<evidence type="ECO:0000313" key="9">
    <source>
        <dbReference type="Proteomes" id="UP001549291"/>
    </source>
</evidence>
<feature type="transmembrane region" description="Helical" evidence="7">
    <location>
        <begin position="227"/>
        <end position="249"/>
    </location>
</feature>
<evidence type="ECO:0000256" key="1">
    <source>
        <dbReference type="ARBA" id="ARBA00004651"/>
    </source>
</evidence>
<keyword evidence="4 7" id="KW-0812">Transmembrane</keyword>
<keyword evidence="3" id="KW-1003">Cell membrane</keyword>
<dbReference type="InterPro" id="IPR003370">
    <property type="entry name" value="Chromate_transpt"/>
</dbReference>
<proteinExistence type="inferred from homology"/>
<dbReference type="PIRSF" id="PIRSF004810">
    <property type="entry name" value="ChrA"/>
    <property type="match status" value="1"/>
</dbReference>
<feature type="transmembrane region" description="Helical" evidence="7">
    <location>
        <begin position="154"/>
        <end position="187"/>
    </location>
</feature>
<comment type="caution">
    <text evidence="8">The sequence shown here is derived from an EMBL/GenBank/DDBJ whole genome shotgun (WGS) entry which is preliminary data.</text>
</comment>
<feature type="transmembrane region" description="Helical" evidence="7">
    <location>
        <begin position="261"/>
        <end position="281"/>
    </location>
</feature>
<feature type="transmembrane region" description="Helical" evidence="7">
    <location>
        <begin position="441"/>
        <end position="459"/>
    </location>
</feature>
<dbReference type="PANTHER" id="PTHR33567">
    <property type="entry name" value="CHROMATE ION TRANSPORTER (EUROFUNG)"/>
    <property type="match status" value="1"/>
</dbReference>
<feature type="transmembrane region" description="Helical" evidence="7">
    <location>
        <begin position="301"/>
        <end position="323"/>
    </location>
</feature>
<feature type="transmembrane region" description="Helical" evidence="7">
    <location>
        <begin position="335"/>
        <end position="361"/>
    </location>
</feature>
<evidence type="ECO:0000256" key="5">
    <source>
        <dbReference type="ARBA" id="ARBA00022989"/>
    </source>
</evidence>
<feature type="transmembrane region" description="Helical" evidence="7">
    <location>
        <begin position="92"/>
        <end position="114"/>
    </location>
</feature>
<feature type="transmembrane region" description="Helical" evidence="7">
    <location>
        <begin position="373"/>
        <end position="394"/>
    </location>
</feature>
<evidence type="ECO:0000256" key="2">
    <source>
        <dbReference type="ARBA" id="ARBA00005262"/>
    </source>
</evidence>
<organism evidence="8 9">
    <name type="scientific">Bradyrhizobium japonicum</name>
    <dbReference type="NCBI Taxonomy" id="375"/>
    <lineage>
        <taxon>Bacteria</taxon>
        <taxon>Pseudomonadati</taxon>
        <taxon>Pseudomonadota</taxon>
        <taxon>Alphaproteobacteria</taxon>
        <taxon>Hyphomicrobiales</taxon>
        <taxon>Nitrobacteraceae</taxon>
        <taxon>Bradyrhizobium</taxon>
    </lineage>
</organism>
<dbReference type="NCBIfam" id="TIGR00937">
    <property type="entry name" value="2A51"/>
    <property type="match status" value="1"/>
</dbReference>
<keyword evidence="9" id="KW-1185">Reference proteome</keyword>
<reference evidence="8 9" key="1">
    <citation type="submission" date="2024-06" db="EMBL/GenBank/DDBJ databases">
        <title>Genomic Encyclopedia of Type Strains, Phase V (KMG-V): Genome sequencing to study the core and pangenomes of soil and plant-associated prokaryotes.</title>
        <authorList>
            <person name="Whitman W."/>
        </authorList>
    </citation>
    <scope>NUCLEOTIDE SEQUENCE [LARGE SCALE GENOMIC DNA]</scope>
    <source>
        <strain evidence="8 9">USDA 160</strain>
    </source>
</reference>
<dbReference type="Proteomes" id="UP001549291">
    <property type="component" value="Unassembled WGS sequence"/>
</dbReference>
<gene>
    <name evidence="8" type="ORF">ABIF63_005126</name>
</gene>
<evidence type="ECO:0000313" key="8">
    <source>
        <dbReference type="EMBL" id="MET4721020.1"/>
    </source>
</evidence>
<evidence type="ECO:0000256" key="7">
    <source>
        <dbReference type="SAM" id="Phobius"/>
    </source>
</evidence>
<keyword evidence="6 7" id="KW-0472">Membrane</keyword>
<evidence type="ECO:0000256" key="3">
    <source>
        <dbReference type="ARBA" id="ARBA00022475"/>
    </source>
</evidence>
<dbReference type="RefSeq" id="WP_038957981.1">
    <property type="nucleotide sequence ID" value="NZ_CP066351.1"/>
</dbReference>
<name>A0ABV2RWS9_BRAJP</name>
<protein>
    <submittedName>
        <fullName evidence="8">Chromate transporter</fullName>
    </submittedName>
</protein>